<gene>
    <name evidence="3" type="ORF">BWQ96_04900</name>
</gene>
<dbReference type="EMBL" id="NBIV01000062">
    <property type="protein sequence ID" value="PXF45380.1"/>
    <property type="molecule type" value="Genomic_DNA"/>
</dbReference>
<evidence type="ECO:0000256" key="1">
    <source>
        <dbReference type="ARBA" id="ARBA00008306"/>
    </source>
</evidence>
<keyword evidence="4" id="KW-1185">Reference proteome</keyword>
<accession>A0A2V3IW68</accession>
<organism evidence="3 4">
    <name type="scientific">Gracilariopsis chorda</name>
    <dbReference type="NCBI Taxonomy" id="448386"/>
    <lineage>
        <taxon>Eukaryota</taxon>
        <taxon>Rhodophyta</taxon>
        <taxon>Florideophyceae</taxon>
        <taxon>Rhodymeniophycidae</taxon>
        <taxon>Gracilariales</taxon>
        <taxon>Gracilariaceae</taxon>
        <taxon>Gracilariopsis</taxon>
    </lineage>
</organism>
<sequence>MNVLVPAAHGARCCPSSCQTWTFILRRRICSASNASDHVSAVDATRKKQKQKTARVLSSEKADTVCAAYCVHNPVALFRVASFFRKSSFKAIQDGAERTYKNQDLKIHAGDVVHAPFDELDCNSKLRGHAFFFSSGAAVFWGLPMDLRRQLIQELGKFQDPKASSVSPGMHPDNCHLPLEMEDFEHEFNYRVEIDRKRPSFINDEIYLTDFEDAEQLLAFSYGLAQSVKLLVFEEVIDALVLRTRSLPDALAREGKIKLSHRDIKCLIGELLAARYSVNLVSDIKDTPEYFWQHPELEALFQECAREVELRQRARILDSRTQVIKEALDILNNELSSTSSDRVERAILFLIAVEVSVELARMVHAWVVS</sequence>
<evidence type="ECO:0000259" key="2">
    <source>
        <dbReference type="Pfam" id="PF02582"/>
    </source>
</evidence>
<comment type="caution">
    <text evidence="3">The sequence shown here is derived from an EMBL/GenBank/DDBJ whole genome shotgun (WGS) entry which is preliminary data.</text>
</comment>
<dbReference type="InterPro" id="IPR003734">
    <property type="entry name" value="DUF155"/>
</dbReference>
<reference evidence="3 4" key="1">
    <citation type="journal article" date="2018" name="Mol. Biol. Evol.">
        <title>Analysis of the draft genome of the red seaweed Gracilariopsis chorda provides insights into genome size evolution in Rhodophyta.</title>
        <authorList>
            <person name="Lee J."/>
            <person name="Yang E.C."/>
            <person name="Graf L."/>
            <person name="Yang J.H."/>
            <person name="Qiu H."/>
            <person name="Zel Zion U."/>
            <person name="Chan C.X."/>
            <person name="Stephens T.G."/>
            <person name="Weber A.P.M."/>
            <person name="Boo G.H."/>
            <person name="Boo S.M."/>
            <person name="Kim K.M."/>
            <person name="Shin Y."/>
            <person name="Jung M."/>
            <person name="Lee S.J."/>
            <person name="Yim H.S."/>
            <person name="Lee J.H."/>
            <person name="Bhattacharya D."/>
            <person name="Yoon H.S."/>
        </authorList>
    </citation>
    <scope>NUCLEOTIDE SEQUENCE [LARGE SCALE GENOMIC DNA]</scope>
    <source>
        <strain evidence="3 4">SKKU-2015</strain>
        <tissue evidence="3">Whole body</tissue>
    </source>
</reference>
<dbReference type="Pfam" id="PF02582">
    <property type="entry name" value="DUF155"/>
    <property type="match status" value="1"/>
</dbReference>
<dbReference type="AlphaFoldDB" id="A0A2V3IW68"/>
<dbReference type="InterPro" id="IPR051624">
    <property type="entry name" value="RMD1/Sad1-interacting"/>
</dbReference>
<dbReference type="Proteomes" id="UP000247409">
    <property type="component" value="Unassembled WGS sequence"/>
</dbReference>
<feature type="domain" description="DUF155" evidence="2">
    <location>
        <begin position="131"/>
        <end position="317"/>
    </location>
</feature>
<evidence type="ECO:0000313" key="4">
    <source>
        <dbReference type="Proteomes" id="UP000247409"/>
    </source>
</evidence>
<evidence type="ECO:0000313" key="3">
    <source>
        <dbReference type="EMBL" id="PXF45380.1"/>
    </source>
</evidence>
<dbReference type="PANTHER" id="PTHR16255:SF1">
    <property type="entry name" value="REQUIRED FOR MEIOTIC NUCLEAR DIVISION PROTEIN 1 HOMOLOG"/>
    <property type="match status" value="1"/>
</dbReference>
<proteinExistence type="inferred from homology"/>
<dbReference type="OrthoDB" id="18302at2759"/>
<name>A0A2V3IW68_9FLOR</name>
<protein>
    <submittedName>
        <fullName evidence="3">Sad1-interacting factor 2</fullName>
    </submittedName>
</protein>
<dbReference type="PANTHER" id="PTHR16255">
    <property type="entry name" value="REQUIRED FOR MEIOTIC NUCLEAR DIVISION PROTEIN 1 HOMOLOG"/>
    <property type="match status" value="1"/>
</dbReference>
<dbReference type="GO" id="GO:0005739">
    <property type="term" value="C:mitochondrion"/>
    <property type="evidence" value="ECO:0007669"/>
    <property type="project" value="UniProtKB-ARBA"/>
</dbReference>
<comment type="similarity">
    <text evidence="1">Belongs to the RMD1/sif2 family.</text>
</comment>